<evidence type="ECO:0000256" key="7">
    <source>
        <dbReference type="ARBA" id="ARBA00023319"/>
    </source>
</evidence>
<dbReference type="CDD" id="cd03519">
    <property type="entry name" value="Link_domain_HAPLN_module_2"/>
    <property type="match status" value="1"/>
</dbReference>
<keyword evidence="2" id="KW-0964">Secreted</keyword>
<evidence type="ECO:0000313" key="12">
    <source>
        <dbReference type="Proteomes" id="UP000504611"/>
    </source>
</evidence>
<dbReference type="PANTHER" id="PTHR22804:SF58">
    <property type="entry name" value="HYALURONAN AND PROTEOGLYCAN LINK PROTEIN 1 ISOFORM 1 PRECURSOR"/>
    <property type="match status" value="1"/>
</dbReference>
<dbReference type="InterPro" id="IPR007110">
    <property type="entry name" value="Ig-like_dom"/>
</dbReference>
<protein>
    <submittedName>
        <fullName evidence="13">Hyaluronan and proteoglycan link protein 1</fullName>
    </submittedName>
</protein>
<dbReference type="InterPro" id="IPR000538">
    <property type="entry name" value="Link_dom"/>
</dbReference>
<dbReference type="SUPFAM" id="SSF56436">
    <property type="entry name" value="C-type lectin-like"/>
    <property type="match status" value="2"/>
</dbReference>
<dbReference type="Pfam" id="PF07686">
    <property type="entry name" value="V-set"/>
    <property type="match status" value="1"/>
</dbReference>
<dbReference type="InterPro" id="IPR050691">
    <property type="entry name" value="Hyaluronan_bind_Proteoglycan"/>
</dbReference>
<reference evidence="13" key="1">
    <citation type="submission" date="2025-08" db="UniProtKB">
        <authorList>
            <consortium name="RefSeq"/>
        </authorList>
    </citation>
    <scope>IDENTIFICATION</scope>
    <source>
        <tissue evidence="13">Muscle</tissue>
    </source>
</reference>
<organism evidence="12 13">
    <name type="scientific">Notothenia coriiceps</name>
    <name type="common">black rockcod</name>
    <dbReference type="NCBI Taxonomy" id="8208"/>
    <lineage>
        <taxon>Eukaryota</taxon>
        <taxon>Metazoa</taxon>
        <taxon>Chordata</taxon>
        <taxon>Craniata</taxon>
        <taxon>Vertebrata</taxon>
        <taxon>Euteleostomi</taxon>
        <taxon>Actinopterygii</taxon>
        <taxon>Neopterygii</taxon>
        <taxon>Teleostei</taxon>
        <taxon>Neoteleostei</taxon>
        <taxon>Acanthomorphata</taxon>
        <taxon>Eupercaria</taxon>
        <taxon>Perciformes</taxon>
        <taxon>Notothenioidei</taxon>
        <taxon>Nototheniidae</taxon>
        <taxon>Notothenia</taxon>
    </lineage>
</organism>
<dbReference type="InterPro" id="IPR016187">
    <property type="entry name" value="CTDL_fold"/>
</dbReference>
<dbReference type="FunFam" id="3.10.100.10:FF:000002">
    <property type="entry name" value="Hyaluronan proteoglycan link protein 1"/>
    <property type="match status" value="1"/>
</dbReference>
<dbReference type="InterPro" id="IPR013106">
    <property type="entry name" value="Ig_V-set"/>
</dbReference>
<dbReference type="GO" id="GO:0010001">
    <property type="term" value="P:glial cell differentiation"/>
    <property type="evidence" value="ECO:0007669"/>
    <property type="project" value="TreeGrafter"/>
</dbReference>
<dbReference type="KEGG" id="ncc:104944125"/>
<dbReference type="GO" id="GO:0007417">
    <property type="term" value="P:central nervous system development"/>
    <property type="evidence" value="ECO:0007669"/>
    <property type="project" value="TreeGrafter"/>
</dbReference>
<dbReference type="PROSITE" id="PS50835">
    <property type="entry name" value="IG_LIKE"/>
    <property type="match status" value="1"/>
</dbReference>
<dbReference type="FunFam" id="3.10.100.10:FF:000001">
    <property type="entry name" value="Hyaluronan proteoglycan link protein 1"/>
    <property type="match status" value="1"/>
</dbReference>
<dbReference type="GO" id="GO:0005615">
    <property type="term" value="C:extracellular space"/>
    <property type="evidence" value="ECO:0007669"/>
    <property type="project" value="TreeGrafter"/>
</dbReference>
<dbReference type="AlphaFoldDB" id="A0A6I9MTZ0"/>
<evidence type="ECO:0000256" key="1">
    <source>
        <dbReference type="ARBA" id="ARBA00004498"/>
    </source>
</evidence>
<name>A0A6I9MTZ0_9TELE</name>
<evidence type="ECO:0000313" key="13">
    <source>
        <dbReference type="RefSeq" id="XP_010767902.1"/>
    </source>
</evidence>
<dbReference type="InterPro" id="IPR016186">
    <property type="entry name" value="C-type_lectin-like/link_sf"/>
</dbReference>
<evidence type="ECO:0000256" key="2">
    <source>
        <dbReference type="ARBA" id="ARBA00022525"/>
    </source>
</evidence>
<dbReference type="Gene3D" id="3.10.100.10">
    <property type="entry name" value="Mannose-Binding Protein A, subunit A"/>
    <property type="match status" value="2"/>
</dbReference>
<dbReference type="InterPro" id="IPR013783">
    <property type="entry name" value="Ig-like_fold"/>
</dbReference>
<dbReference type="Gene3D" id="2.60.40.10">
    <property type="entry name" value="Immunoglobulins"/>
    <property type="match status" value="1"/>
</dbReference>
<feature type="domain" description="Ig-like" evidence="10">
    <location>
        <begin position="35"/>
        <end position="151"/>
    </location>
</feature>
<evidence type="ECO:0000259" key="10">
    <source>
        <dbReference type="PROSITE" id="PS50835"/>
    </source>
</evidence>
<dbReference type="Proteomes" id="UP000504611">
    <property type="component" value="Unplaced"/>
</dbReference>
<evidence type="ECO:0000259" key="11">
    <source>
        <dbReference type="PROSITE" id="PS50963"/>
    </source>
</evidence>
<keyword evidence="3" id="KW-0272">Extracellular matrix</keyword>
<dbReference type="SMART" id="SM00445">
    <property type="entry name" value="LINK"/>
    <property type="match status" value="2"/>
</dbReference>
<evidence type="ECO:0000256" key="5">
    <source>
        <dbReference type="ARBA" id="ARBA00023157"/>
    </source>
</evidence>
<dbReference type="PROSITE" id="PS50963">
    <property type="entry name" value="LINK_2"/>
    <property type="match status" value="2"/>
</dbReference>
<keyword evidence="4" id="KW-0677">Repeat</keyword>
<dbReference type="Pfam" id="PF00193">
    <property type="entry name" value="Xlink"/>
    <property type="match status" value="2"/>
</dbReference>
<feature type="disulfide bond" evidence="9">
    <location>
        <begin position="305"/>
        <end position="326"/>
    </location>
</feature>
<comment type="similarity">
    <text evidence="8">Belongs to the HAPLN family.</text>
</comment>
<accession>A0A6I9MTZ0</accession>
<dbReference type="GeneID" id="104944125"/>
<feature type="disulfide bond" evidence="9">
    <location>
        <begin position="206"/>
        <end position="227"/>
    </location>
</feature>
<keyword evidence="12" id="KW-1185">Reference proteome</keyword>
<gene>
    <name evidence="13" type="primary">LOC104944125</name>
</gene>
<dbReference type="OrthoDB" id="5359219at2759"/>
<keyword evidence="5 9" id="KW-1015">Disulfide bond</keyword>
<dbReference type="GO" id="GO:0001501">
    <property type="term" value="P:skeletal system development"/>
    <property type="evidence" value="ECO:0007669"/>
    <property type="project" value="TreeGrafter"/>
</dbReference>
<dbReference type="GO" id="GO:0005540">
    <property type="term" value="F:hyaluronic acid binding"/>
    <property type="evidence" value="ECO:0007669"/>
    <property type="project" value="UniProtKB-KW"/>
</dbReference>
<dbReference type="PROSITE" id="PS01241">
    <property type="entry name" value="LINK_1"/>
    <property type="match status" value="1"/>
</dbReference>
<evidence type="ECO:0000256" key="8">
    <source>
        <dbReference type="ARBA" id="ARBA00038272"/>
    </source>
</evidence>
<dbReference type="PRINTS" id="PR01265">
    <property type="entry name" value="LINKMODULE"/>
</dbReference>
<dbReference type="GO" id="GO:0072534">
    <property type="term" value="C:perineuronal net"/>
    <property type="evidence" value="ECO:0007669"/>
    <property type="project" value="TreeGrafter"/>
</dbReference>
<dbReference type="SMART" id="SM00409">
    <property type="entry name" value="IG"/>
    <property type="match status" value="1"/>
</dbReference>
<dbReference type="SUPFAM" id="SSF48726">
    <property type="entry name" value="Immunoglobulin"/>
    <property type="match status" value="1"/>
</dbReference>
<feature type="domain" description="Link" evidence="11">
    <location>
        <begin position="160"/>
        <end position="255"/>
    </location>
</feature>
<proteinExistence type="inferred from homology"/>
<evidence type="ECO:0000256" key="3">
    <source>
        <dbReference type="ARBA" id="ARBA00022530"/>
    </source>
</evidence>
<dbReference type="InterPro" id="IPR036179">
    <property type="entry name" value="Ig-like_dom_sf"/>
</dbReference>
<evidence type="ECO:0000256" key="6">
    <source>
        <dbReference type="ARBA" id="ARBA00023290"/>
    </source>
</evidence>
<dbReference type="CDD" id="cd03518">
    <property type="entry name" value="Link_domain_HAPLN_module_1"/>
    <property type="match status" value="1"/>
</dbReference>
<evidence type="ECO:0000256" key="4">
    <source>
        <dbReference type="ARBA" id="ARBA00022737"/>
    </source>
</evidence>
<sequence>MFLLERAFCAKEKMTSLLCITIISLTLAGSAFSLPTGSASQLQVKVFADLGSNVTLPCRLLSQDAMAFGNNGMRIKWTKVEDDEALNTIVLTSMGFHKKTYGGFENRVFLQELDNEDASMVITDFSRDDVGKYHCEIINGVEDYMQEVSLEMLGGLIDGVVFPYTPLVARYNLNFDDAVQACQKQNASVATFDQLFDAWKGGLDWCNAGWLSDGTVQYPINNPRGPCGGTNNGPGLRSYGRRDKQISRFDVFCFSSALTGRFYWLVQPDRLTFDEAVQACLDDGAEIAKVGHIYSAWKLDSYDRCDAGWLADGSVRYPISRPRKNCSPEEAAVRLLGFPDKTQKSYGVYCFKEQ</sequence>
<dbReference type="PANTHER" id="PTHR22804">
    <property type="entry name" value="AGGRECAN/VERSICAN PROTEOGLYCAN"/>
    <property type="match status" value="1"/>
</dbReference>
<feature type="domain" description="Link" evidence="11">
    <location>
        <begin position="260"/>
        <end position="352"/>
    </location>
</feature>
<evidence type="ECO:0000256" key="9">
    <source>
        <dbReference type="PROSITE-ProRule" id="PRU00323"/>
    </source>
</evidence>
<comment type="subcellular location">
    <subcellularLocation>
        <location evidence="1">Secreted</location>
        <location evidence="1">Extracellular space</location>
        <location evidence="1">Extracellular matrix</location>
    </subcellularLocation>
</comment>
<dbReference type="GO" id="GO:0045202">
    <property type="term" value="C:synapse"/>
    <property type="evidence" value="ECO:0007669"/>
    <property type="project" value="TreeGrafter"/>
</dbReference>
<dbReference type="GO" id="GO:0002052">
    <property type="term" value="P:positive regulation of neuroblast proliferation"/>
    <property type="evidence" value="ECO:0007669"/>
    <property type="project" value="TreeGrafter"/>
</dbReference>
<keyword evidence="6" id="KW-0373">Hyaluronic acid</keyword>
<dbReference type="RefSeq" id="XP_010767902.1">
    <property type="nucleotide sequence ID" value="XM_010769600.1"/>
</dbReference>
<dbReference type="InterPro" id="IPR003599">
    <property type="entry name" value="Ig_sub"/>
</dbReference>
<dbReference type="GO" id="GO:0007155">
    <property type="term" value="P:cell adhesion"/>
    <property type="evidence" value="ECO:0007669"/>
    <property type="project" value="InterPro"/>
</dbReference>
<keyword evidence="7" id="KW-0393">Immunoglobulin domain</keyword>
<comment type="caution">
    <text evidence="9">Lacks conserved residue(s) required for the propagation of feature annotation.</text>
</comment>